<evidence type="ECO:0000313" key="2">
    <source>
        <dbReference type="EMBL" id="RIA56899.1"/>
    </source>
</evidence>
<accession>A0A397Q8P9</accession>
<feature type="signal peptide" evidence="1">
    <location>
        <begin position="1"/>
        <end position="25"/>
    </location>
</feature>
<proteinExistence type="predicted"/>
<dbReference type="AlphaFoldDB" id="A0A397Q8P9"/>
<protein>
    <submittedName>
        <fullName evidence="2">Uncharacterized protein</fullName>
    </submittedName>
</protein>
<dbReference type="Proteomes" id="UP000266273">
    <property type="component" value="Unassembled WGS sequence"/>
</dbReference>
<feature type="chain" id="PRO_5017184821" evidence="1">
    <location>
        <begin position="26"/>
        <end position="96"/>
    </location>
</feature>
<keyword evidence="3" id="KW-1185">Reference proteome</keyword>
<dbReference type="EMBL" id="QXDF01000001">
    <property type="protein sequence ID" value="RIA56899.1"/>
    <property type="molecule type" value="Genomic_DNA"/>
</dbReference>
<name>A0A397Q8P9_9HYPH</name>
<reference evidence="2 3" key="1">
    <citation type="submission" date="2018-08" db="EMBL/GenBank/DDBJ databases">
        <title>Genomic Encyclopedia of Archaeal and Bacterial Type Strains, Phase II (KMG-II): from individual species to whole genera.</title>
        <authorList>
            <person name="Goeker M."/>
        </authorList>
    </citation>
    <scope>NUCLEOTIDE SEQUENCE [LARGE SCALE GENOMIC DNA]</scope>
    <source>
        <strain evidence="2 3">DSM 5002</strain>
    </source>
</reference>
<comment type="caution">
    <text evidence="2">The sequence shown here is derived from an EMBL/GenBank/DDBJ whole genome shotgun (WGS) entry which is preliminary data.</text>
</comment>
<dbReference type="OrthoDB" id="8279992at2"/>
<evidence type="ECO:0000256" key="1">
    <source>
        <dbReference type="SAM" id="SignalP"/>
    </source>
</evidence>
<dbReference type="RefSeq" id="WP_119061650.1">
    <property type="nucleotide sequence ID" value="NZ_QXDF01000001.1"/>
</dbReference>
<keyword evidence="1" id="KW-0732">Signal</keyword>
<evidence type="ECO:0000313" key="3">
    <source>
        <dbReference type="Proteomes" id="UP000266273"/>
    </source>
</evidence>
<gene>
    <name evidence="2" type="ORF">BXY53_2012</name>
</gene>
<sequence length="96" mass="10343">MPVRKSLAVVTTASLAVFAAAEVHALTVTNRDSTEHRLRVLEGQGDVETRRVVIPAGGTVRICEQACTIEMENGDIEVFDGDEVVEISDGAFLTQE</sequence>
<organism evidence="2 3">
    <name type="scientific">Dichotomicrobium thermohalophilum</name>
    <dbReference type="NCBI Taxonomy" id="933063"/>
    <lineage>
        <taxon>Bacteria</taxon>
        <taxon>Pseudomonadati</taxon>
        <taxon>Pseudomonadota</taxon>
        <taxon>Alphaproteobacteria</taxon>
        <taxon>Hyphomicrobiales</taxon>
        <taxon>Hyphomicrobiaceae</taxon>
        <taxon>Dichotomicrobium</taxon>
    </lineage>
</organism>